<evidence type="ECO:0000256" key="1">
    <source>
        <dbReference type="ARBA" id="ARBA00010040"/>
    </source>
</evidence>
<feature type="domain" description="Peptidase S9 prolyl oligopeptidase catalytic" evidence="6">
    <location>
        <begin position="525"/>
        <end position="738"/>
    </location>
</feature>
<proteinExistence type="inferred from homology"/>
<comment type="caution">
    <text evidence="7">The sequence shown here is derived from an EMBL/GenBank/DDBJ whole genome shotgun (WGS) entry which is preliminary data.</text>
</comment>
<protein>
    <recommendedName>
        <fullName evidence="5">Dipeptidyl-peptidase V</fullName>
    </recommendedName>
</protein>
<name>A0AAD7GHU0_MYCRO</name>
<keyword evidence="3" id="KW-0732">Signal</keyword>
<dbReference type="Proteomes" id="UP001221757">
    <property type="component" value="Unassembled WGS sequence"/>
</dbReference>
<dbReference type="InterPro" id="IPR001375">
    <property type="entry name" value="Peptidase_S9_cat"/>
</dbReference>
<dbReference type="GO" id="GO:0006508">
    <property type="term" value="P:proteolysis"/>
    <property type="evidence" value="ECO:0007669"/>
    <property type="project" value="UniProtKB-KW"/>
</dbReference>
<evidence type="ECO:0000259" key="6">
    <source>
        <dbReference type="Pfam" id="PF00326"/>
    </source>
</evidence>
<reference evidence="7" key="1">
    <citation type="submission" date="2023-03" db="EMBL/GenBank/DDBJ databases">
        <title>Massive genome expansion in bonnet fungi (Mycena s.s.) driven by repeated elements and novel gene families across ecological guilds.</title>
        <authorList>
            <consortium name="Lawrence Berkeley National Laboratory"/>
            <person name="Harder C.B."/>
            <person name="Miyauchi S."/>
            <person name="Viragh M."/>
            <person name="Kuo A."/>
            <person name="Thoen E."/>
            <person name="Andreopoulos B."/>
            <person name="Lu D."/>
            <person name="Skrede I."/>
            <person name="Drula E."/>
            <person name="Henrissat B."/>
            <person name="Morin E."/>
            <person name="Kohler A."/>
            <person name="Barry K."/>
            <person name="LaButti K."/>
            <person name="Morin E."/>
            <person name="Salamov A."/>
            <person name="Lipzen A."/>
            <person name="Mereny Z."/>
            <person name="Hegedus B."/>
            <person name="Baldrian P."/>
            <person name="Stursova M."/>
            <person name="Weitz H."/>
            <person name="Taylor A."/>
            <person name="Grigoriev I.V."/>
            <person name="Nagy L.G."/>
            <person name="Martin F."/>
            <person name="Kauserud H."/>
        </authorList>
    </citation>
    <scope>NUCLEOTIDE SEQUENCE</scope>
    <source>
        <strain evidence="7">CBHHK067</strain>
    </source>
</reference>
<comment type="similarity">
    <text evidence="1">Belongs to the peptidase S9C family.</text>
</comment>
<evidence type="ECO:0000256" key="4">
    <source>
        <dbReference type="ARBA" id="ARBA00022801"/>
    </source>
</evidence>
<dbReference type="PANTHER" id="PTHR42776:SF13">
    <property type="entry name" value="DIPEPTIDYL-PEPTIDASE 5"/>
    <property type="match status" value="1"/>
</dbReference>
<evidence type="ECO:0000313" key="8">
    <source>
        <dbReference type="Proteomes" id="UP001221757"/>
    </source>
</evidence>
<dbReference type="InterPro" id="IPR029058">
    <property type="entry name" value="AB_hydrolase_fold"/>
</dbReference>
<dbReference type="PANTHER" id="PTHR42776">
    <property type="entry name" value="SERINE PEPTIDASE S9 FAMILY MEMBER"/>
    <property type="match status" value="1"/>
</dbReference>
<dbReference type="FunFam" id="3.40.50.1820:FF:000028">
    <property type="entry name" value="S9 family peptidase"/>
    <property type="match status" value="1"/>
</dbReference>
<gene>
    <name evidence="7" type="ORF">B0H17DRAFT_1055185</name>
</gene>
<dbReference type="Gene3D" id="3.40.50.1820">
    <property type="entry name" value="alpha/beta hydrolase"/>
    <property type="match status" value="1"/>
</dbReference>
<evidence type="ECO:0000256" key="3">
    <source>
        <dbReference type="ARBA" id="ARBA00022729"/>
    </source>
</evidence>
<keyword evidence="8" id="KW-1185">Reference proteome</keyword>
<dbReference type="SUPFAM" id="SSF69322">
    <property type="entry name" value="Tricorn protease domain 2"/>
    <property type="match status" value="1"/>
</dbReference>
<dbReference type="AlphaFoldDB" id="A0AAD7GHU0"/>
<evidence type="ECO:0000313" key="7">
    <source>
        <dbReference type="EMBL" id="KAJ7695681.1"/>
    </source>
</evidence>
<organism evidence="7 8">
    <name type="scientific">Mycena rosella</name>
    <name type="common">Pink bonnet</name>
    <name type="synonym">Agaricus rosellus</name>
    <dbReference type="NCBI Taxonomy" id="1033263"/>
    <lineage>
        <taxon>Eukaryota</taxon>
        <taxon>Fungi</taxon>
        <taxon>Dikarya</taxon>
        <taxon>Basidiomycota</taxon>
        <taxon>Agaricomycotina</taxon>
        <taxon>Agaricomycetes</taxon>
        <taxon>Agaricomycetidae</taxon>
        <taxon>Agaricales</taxon>
        <taxon>Marasmiineae</taxon>
        <taxon>Mycenaceae</taxon>
        <taxon>Mycena</taxon>
    </lineage>
</organism>
<evidence type="ECO:0000256" key="2">
    <source>
        <dbReference type="ARBA" id="ARBA00022670"/>
    </source>
</evidence>
<dbReference type="GO" id="GO:0004252">
    <property type="term" value="F:serine-type endopeptidase activity"/>
    <property type="evidence" value="ECO:0007669"/>
    <property type="project" value="TreeGrafter"/>
</dbReference>
<dbReference type="SUPFAM" id="SSF53474">
    <property type="entry name" value="alpha/beta-Hydrolases"/>
    <property type="match status" value="1"/>
</dbReference>
<keyword evidence="2" id="KW-0645">Protease</keyword>
<dbReference type="EMBL" id="JARKIE010000037">
    <property type="protein sequence ID" value="KAJ7695681.1"/>
    <property type="molecule type" value="Genomic_DNA"/>
</dbReference>
<accession>A0AAD7GHU0</accession>
<evidence type="ECO:0000256" key="5">
    <source>
        <dbReference type="ARBA" id="ARBA00032829"/>
    </source>
</evidence>
<sequence>MRFPFSLLSLSAAQTILQPRGTQTSLRAASNLQYALKEASDVFSPKDLVELERPGTGVANDEGDLVLVPYSKYSFDEKKNNKYISIAPLEAATEPIEIALANGGEAFWLDRRTIGHAVKGDSNLDLYALNINFGGNFTGVSSDPPTLIGSFPTTTASKFQYSSSGSLVFVDLVYADGNLSATKEQDEAWNNRGTTALVYDDANVRFWDTWGGPKTASLFRVELAYSSDRAWKMGTTFDNLLKGTGHSSDDFHLVGGDVLYTSGDPELPQSLHGRRNVYLVSVADPGNPVQLTTGKQGRTGSPKLNSNASKAAWIQMDEDIGGPSTERIILFDLITKVRFTLGHKWDRSPESLVFSLDGDVLYLTAEEHARIKIFALPIPPTPVASTARPSLHPRFHVPVALTHTGAASGLQPLPNSCLLFSSSSFTSPNDVYLIRGLSNFESNLKSSRPSSKFKGKIDQITRLTADTLKGKDLDQGEEFWFKGALNKDVQGWLFKPKGWTKHDKKKWPVAMIIHGGPQSAWADQWSTRWNPNVFSQQGYFAIFINPTGSTGFGAEFTEAITEDWGGKPFVDMLAGYGHVLESYPQIDPDRAVAAGASWGGYAINWIQGHPEYNFNFKALVCHDGVFDSSYSSYTSDVPFLFNLGFGGVPWGKKGKALSKKFSPSNFVDRWSTPQLTIHGSKDYRLPETESLAPFHALQQLGVPSRLIIFPDENHWVLGHENSLKWHYEVFKWFDEFVGDRVNVI</sequence>
<dbReference type="Pfam" id="PF00326">
    <property type="entry name" value="Peptidase_S9"/>
    <property type="match status" value="1"/>
</dbReference>
<keyword evidence="4 7" id="KW-0378">Hydrolase</keyword>